<dbReference type="Pfam" id="PF10300">
    <property type="entry name" value="Iml2-TPR_39"/>
    <property type="match status" value="1"/>
</dbReference>
<dbReference type="GO" id="GO:0005741">
    <property type="term" value="C:mitochondrial outer membrane"/>
    <property type="evidence" value="ECO:0007669"/>
    <property type="project" value="TreeGrafter"/>
</dbReference>
<feature type="compositionally biased region" description="Low complexity" evidence="1">
    <location>
        <begin position="209"/>
        <end position="226"/>
    </location>
</feature>
<evidence type="ECO:0000313" key="3">
    <source>
        <dbReference type="Proteomes" id="UP000009131"/>
    </source>
</evidence>
<dbReference type="EMBL" id="BABT02000069">
    <property type="protein sequence ID" value="GAA95974.1"/>
    <property type="molecule type" value="Genomic_DNA"/>
</dbReference>
<organism evidence="2 3">
    <name type="scientific">Mixia osmundae (strain CBS 9802 / IAM 14324 / JCM 22182 / KY 12970)</name>
    <dbReference type="NCBI Taxonomy" id="764103"/>
    <lineage>
        <taxon>Eukaryota</taxon>
        <taxon>Fungi</taxon>
        <taxon>Dikarya</taxon>
        <taxon>Basidiomycota</taxon>
        <taxon>Pucciniomycotina</taxon>
        <taxon>Mixiomycetes</taxon>
        <taxon>Mixiales</taxon>
        <taxon>Mixiaceae</taxon>
        <taxon>Mixia</taxon>
    </lineage>
</organism>
<dbReference type="eggNOG" id="KOG3783">
    <property type="taxonomic scope" value="Eukaryota"/>
</dbReference>
<protein>
    <submittedName>
        <fullName evidence="2">Uncharacterized protein</fullName>
    </submittedName>
</protein>
<feature type="compositionally biased region" description="Polar residues" evidence="1">
    <location>
        <begin position="319"/>
        <end position="328"/>
    </location>
</feature>
<feature type="compositionally biased region" description="Polar residues" evidence="1">
    <location>
        <begin position="93"/>
        <end position="104"/>
    </location>
</feature>
<feature type="compositionally biased region" description="Low complexity" evidence="1">
    <location>
        <begin position="129"/>
        <end position="140"/>
    </location>
</feature>
<feature type="compositionally biased region" description="Polar residues" evidence="1">
    <location>
        <begin position="165"/>
        <end position="204"/>
    </location>
</feature>
<reference evidence="2 3" key="1">
    <citation type="journal article" date="2011" name="J. Gen. Appl. Microbiol.">
        <title>Draft genome sequencing of the enigmatic basidiomycete Mixia osmundae.</title>
        <authorList>
            <person name="Nishida H."/>
            <person name="Nagatsuka Y."/>
            <person name="Sugiyama J."/>
        </authorList>
    </citation>
    <scope>NUCLEOTIDE SEQUENCE [LARGE SCALE GENOMIC DNA]</scope>
    <source>
        <strain evidence="3">CBS 9802 / IAM 14324 / JCM 22182 / KY 12970</strain>
    </source>
</reference>
<dbReference type="InParanoid" id="G7DZG4"/>
<gene>
    <name evidence="2" type="primary">Mo02632</name>
    <name evidence="2" type="ORF">E5Q_02632</name>
</gene>
<dbReference type="RefSeq" id="XP_014565714.1">
    <property type="nucleotide sequence ID" value="XM_014710228.1"/>
</dbReference>
<sequence>MGLLSKLSSGSDNKFNGKANRASSAPPVGSMSSYTGGNSLGERVSPRPSTLMRTPSDERALSRNVSITSSNGGGAFQPTLAPIPNGRPVSMSAAPNSNGSTLSSEFPPAPEKQAKEKRRMSALAGLTGAKSTPSASKTSSRNQRAGSAPLEAIKQHDDSLAPPTYTGNGRTPKSALKSSTAVRTVASANDSKMSSPANATSTLPRDQPSARAASVAKPALAAPAVPTTNGASASPELPKTFSLSALGFSGGSGSQWGKSTLPGNLKEEDEESVLEEHPISESDSDGGQTDYMSTKGDMTDDDASSIEYDHDFTDESSAEHSGTGSSGSAEVEHHEDAPPPKEPTAVEAVIAAVAPTRKNKPLHRLTQEDVALTEAENAQDLLHVWKAMHLFMNSRMIEAEDICLAAADHRLYFSVGYSLIQSMKALISFEPEDMEAAIQCCRDSLVITNLLRKKDSGIISGIGKLVRGSSSVSVIRSMTVVERHAELIFAECTLLKSILGIIYSGDFLAFLKEAMNLRNGTFIYKYLMQYLDAMDAEAGGFDASIDQDLRSGIYLGNGITMMILSYLPTKVTKALELFGFSGDGDAGLVVLEKAGGWRKDPEAKQPLIGVQQEGIRRIICDLCILFNHLLNAAYLPIKNVDIGMASKIIEFNIARYPEGFFFLYFSGRLAFTQALSETALRQFKATNNAQREYVQIQHICHWDMALVNLGLGAYERSYQSFNILSKESNWSKAIYAYARAVALYESDPANAPEAIKIMQGVPGMRQRIAGKTIPLEKFAGKKAQRFIAQGGRLLCPAIEMTYFFNALPNAPRFALFGVHLDAISKALADLRAVKTPASYGTQMEYWDDFCYAHFFRGVLLRLIAHPEPHHVVRPAECPIAPEEADTQALVSFRNVLKHGKDLRYDHHLVLFAHYEIGRLYDCRGEYAAAIQHFDMVMTGKGLELSKTRTGKVSMHSMAVLRTSMARSNTIKAMKAAKQSISSY</sequence>
<keyword evidence="3" id="KW-1185">Reference proteome</keyword>
<dbReference type="SUPFAM" id="SSF48452">
    <property type="entry name" value="TPR-like"/>
    <property type="match status" value="1"/>
</dbReference>
<comment type="caution">
    <text evidence="2">The sequence shown here is derived from an EMBL/GenBank/DDBJ whole genome shotgun (WGS) entry which is preliminary data.</text>
</comment>
<dbReference type="OMA" id="NIARYPE"/>
<dbReference type="InterPro" id="IPR019412">
    <property type="entry name" value="IML2/TPR_39"/>
</dbReference>
<evidence type="ECO:0000256" key="1">
    <source>
        <dbReference type="SAM" id="MobiDB-lite"/>
    </source>
</evidence>
<reference evidence="2 3" key="2">
    <citation type="journal article" date="2012" name="Open Biol.">
        <title>Characteristics of nucleosomes and linker DNA regions on the genome of the basidiomycete Mixia osmundae revealed by mono- and dinucleosome mapping.</title>
        <authorList>
            <person name="Nishida H."/>
            <person name="Kondo S."/>
            <person name="Matsumoto T."/>
            <person name="Suzuki Y."/>
            <person name="Yoshikawa H."/>
            <person name="Taylor T.D."/>
            <person name="Sugiyama J."/>
        </authorList>
    </citation>
    <scope>NUCLEOTIDE SEQUENCE [LARGE SCALE GENOMIC DNA]</scope>
    <source>
        <strain evidence="3">CBS 9802 / IAM 14324 / JCM 22182 / KY 12970</strain>
    </source>
</reference>
<dbReference type="GO" id="GO:0005829">
    <property type="term" value="C:cytosol"/>
    <property type="evidence" value="ECO:0007669"/>
    <property type="project" value="TreeGrafter"/>
</dbReference>
<feature type="region of interest" description="Disordered" evidence="1">
    <location>
        <begin position="1"/>
        <end position="342"/>
    </location>
</feature>
<feature type="compositionally biased region" description="Basic and acidic residues" evidence="1">
    <location>
        <begin position="330"/>
        <end position="339"/>
    </location>
</feature>
<proteinExistence type="predicted"/>
<dbReference type="HOGENOM" id="CLU_010086_2_2_1"/>
<dbReference type="OrthoDB" id="43460at2759"/>
<dbReference type="Proteomes" id="UP000009131">
    <property type="component" value="Unassembled WGS sequence"/>
</dbReference>
<dbReference type="PANTHER" id="PTHR31859:SF1">
    <property type="entry name" value="TETRATRICOPEPTIDE REPEAT PROTEIN 39C"/>
    <property type="match status" value="1"/>
</dbReference>
<evidence type="ECO:0000313" key="2">
    <source>
        <dbReference type="EMBL" id="GAA95974.1"/>
    </source>
</evidence>
<dbReference type="GO" id="GO:0005634">
    <property type="term" value="C:nucleus"/>
    <property type="evidence" value="ECO:0007669"/>
    <property type="project" value="TreeGrafter"/>
</dbReference>
<feature type="compositionally biased region" description="Polar residues" evidence="1">
    <location>
        <begin position="1"/>
        <end position="14"/>
    </location>
</feature>
<accession>G7DZG4</accession>
<dbReference type="PANTHER" id="PTHR31859">
    <property type="entry name" value="TETRATRICOPEPTIDE REPEAT PROTEIN 39 FAMILY MEMBER"/>
    <property type="match status" value="1"/>
</dbReference>
<name>G7DZG4_MIXOS</name>
<dbReference type="AlphaFoldDB" id="G7DZG4"/>
<dbReference type="InterPro" id="IPR011990">
    <property type="entry name" value="TPR-like_helical_dom_sf"/>
</dbReference>